<dbReference type="InterPro" id="IPR009883">
    <property type="entry name" value="YgfX"/>
</dbReference>
<evidence type="ECO:0000313" key="2">
    <source>
        <dbReference type="EMBL" id="BDX07222.1"/>
    </source>
</evidence>
<dbReference type="EMBL" id="AP027272">
    <property type="protein sequence ID" value="BDX07222.1"/>
    <property type="molecule type" value="Genomic_DNA"/>
</dbReference>
<evidence type="ECO:0000313" key="3">
    <source>
        <dbReference type="Proteomes" id="UP001333710"/>
    </source>
</evidence>
<accession>A0AA48HPD8</accession>
<keyword evidence="1" id="KW-0812">Transmembrane</keyword>
<protein>
    <submittedName>
        <fullName evidence="2">Uncharacterized protein</fullName>
    </submittedName>
</protein>
<organism evidence="2 3">
    <name type="scientific">Planctobacterium marinum</name>
    <dbReference type="NCBI Taxonomy" id="1631968"/>
    <lineage>
        <taxon>Bacteria</taxon>
        <taxon>Pseudomonadati</taxon>
        <taxon>Pseudomonadota</taxon>
        <taxon>Gammaproteobacteria</taxon>
        <taxon>Alteromonadales</taxon>
        <taxon>Alteromonadaceae</taxon>
        <taxon>Planctobacterium</taxon>
    </lineage>
</organism>
<sequence>MSKFRIEVGDSTIRRWVFGVLFAVFIASVWSWGRGALPYQTVIQLVLSVALAVYFFPQIVVRQPHQVLLVQEDGLVTFLQPSSDVPWRISEKSRFNGWWHWLIMTESVLNTEKRVMLFKDSVKEEDWRHLCRIVNLRNRERQ</sequence>
<keyword evidence="1" id="KW-0472">Membrane</keyword>
<dbReference type="KEGG" id="pmaw:MACH26_27430"/>
<evidence type="ECO:0000256" key="1">
    <source>
        <dbReference type="SAM" id="Phobius"/>
    </source>
</evidence>
<keyword evidence="1" id="KW-1133">Transmembrane helix</keyword>
<feature type="transmembrane region" description="Helical" evidence="1">
    <location>
        <begin position="37"/>
        <end position="56"/>
    </location>
</feature>
<feature type="transmembrane region" description="Helical" evidence="1">
    <location>
        <begin position="12"/>
        <end position="31"/>
    </location>
</feature>
<name>A0AA48HPD8_9ALTE</name>
<reference evidence="2" key="1">
    <citation type="submission" date="2023-01" db="EMBL/GenBank/DDBJ databases">
        <title>Complete genome sequence of Planctobacterium marinum strain Dej080120_11.</title>
        <authorList>
            <person name="Ueki S."/>
            <person name="Maruyama F."/>
        </authorList>
    </citation>
    <scope>NUCLEOTIDE SEQUENCE</scope>
    <source>
        <strain evidence="2">Dej080120_11</strain>
    </source>
</reference>
<dbReference type="AlphaFoldDB" id="A0AA48HPD8"/>
<keyword evidence="3" id="KW-1185">Reference proteome</keyword>
<dbReference type="Pfam" id="PF07254">
    <property type="entry name" value="Cpta_toxin"/>
    <property type="match status" value="1"/>
</dbReference>
<proteinExistence type="predicted"/>
<dbReference type="RefSeq" id="WP_338293204.1">
    <property type="nucleotide sequence ID" value="NZ_AP027272.1"/>
</dbReference>
<gene>
    <name evidence="2" type="ORF">MACH26_27430</name>
</gene>
<dbReference type="Proteomes" id="UP001333710">
    <property type="component" value="Chromosome"/>
</dbReference>